<dbReference type="EMBL" id="CM046390">
    <property type="protein sequence ID" value="KAI8562448.1"/>
    <property type="molecule type" value="Genomic_DNA"/>
</dbReference>
<evidence type="ECO:0000313" key="2">
    <source>
        <dbReference type="Proteomes" id="UP001062846"/>
    </source>
</evidence>
<reference evidence="1" key="1">
    <citation type="submission" date="2022-02" db="EMBL/GenBank/DDBJ databases">
        <title>Plant Genome Project.</title>
        <authorList>
            <person name="Zhang R.-G."/>
        </authorList>
    </citation>
    <scope>NUCLEOTIDE SEQUENCE</scope>
    <source>
        <strain evidence="1">AT1</strain>
    </source>
</reference>
<organism evidence="1 2">
    <name type="scientific">Rhododendron molle</name>
    <name type="common">Chinese azalea</name>
    <name type="synonym">Azalea mollis</name>
    <dbReference type="NCBI Taxonomy" id="49168"/>
    <lineage>
        <taxon>Eukaryota</taxon>
        <taxon>Viridiplantae</taxon>
        <taxon>Streptophyta</taxon>
        <taxon>Embryophyta</taxon>
        <taxon>Tracheophyta</taxon>
        <taxon>Spermatophyta</taxon>
        <taxon>Magnoliopsida</taxon>
        <taxon>eudicotyledons</taxon>
        <taxon>Gunneridae</taxon>
        <taxon>Pentapetalae</taxon>
        <taxon>asterids</taxon>
        <taxon>Ericales</taxon>
        <taxon>Ericaceae</taxon>
        <taxon>Ericoideae</taxon>
        <taxon>Rhodoreae</taxon>
        <taxon>Rhododendron</taxon>
    </lineage>
</organism>
<sequence length="85" mass="9924">MVASNSPSNYLLLLLLVIVVATASVAQATITISGIQYIQRGHRRWRFCPSGQPNRRRCRSRHKLIMRRRGDHHRYSSFNRPHRSL</sequence>
<protein>
    <submittedName>
        <fullName evidence="1">Uncharacterized protein</fullName>
    </submittedName>
</protein>
<proteinExistence type="predicted"/>
<name>A0ACC0PCL1_RHOML</name>
<evidence type="ECO:0000313" key="1">
    <source>
        <dbReference type="EMBL" id="KAI8562448.1"/>
    </source>
</evidence>
<gene>
    <name evidence="1" type="ORF">RHMOL_Rhmol03G0038300</name>
</gene>
<accession>A0ACC0PCL1</accession>
<comment type="caution">
    <text evidence="1">The sequence shown here is derived from an EMBL/GenBank/DDBJ whole genome shotgun (WGS) entry which is preliminary data.</text>
</comment>
<dbReference type="Proteomes" id="UP001062846">
    <property type="component" value="Chromosome 3"/>
</dbReference>
<keyword evidence="2" id="KW-1185">Reference proteome</keyword>